<dbReference type="InterPro" id="IPR000843">
    <property type="entry name" value="HTH_LacI"/>
</dbReference>
<keyword evidence="6" id="KW-1185">Reference proteome</keyword>
<dbReference type="PANTHER" id="PTHR30146">
    <property type="entry name" value="LACI-RELATED TRANSCRIPTIONAL REPRESSOR"/>
    <property type="match status" value="1"/>
</dbReference>
<evidence type="ECO:0000313" key="6">
    <source>
        <dbReference type="Proteomes" id="UP000730618"/>
    </source>
</evidence>
<feature type="domain" description="HTH lacI-type" evidence="4">
    <location>
        <begin position="2"/>
        <end position="56"/>
    </location>
</feature>
<keyword evidence="3" id="KW-0804">Transcription</keyword>
<evidence type="ECO:0000256" key="3">
    <source>
        <dbReference type="ARBA" id="ARBA00023163"/>
    </source>
</evidence>
<name>A0ABM8VJ59_9BACL</name>
<dbReference type="PROSITE" id="PS50932">
    <property type="entry name" value="HTH_LACI_2"/>
    <property type="match status" value="1"/>
</dbReference>
<organism evidence="5 6">
    <name type="scientific">Paenibacillus allorhizosphaerae</name>
    <dbReference type="NCBI Taxonomy" id="2849866"/>
    <lineage>
        <taxon>Bacteria</taxon>
        <taxon>Bacillati</taxon>
        <taxon>Bacillota</taxon>
        <taxon>Bacilli</taxon>
        <taxon>Bacillales</taxon>
        <taxon>Paenibacillaceae</taxon>
        <taxon>Paenibacillus</taxon>
    </lineage>
</organism>
<proteinExistence type="predicted"/>
<gene>
    <name evidence="5" type="primary">ccpA_7</name>
    <name evidence="5" type="ORF">PAECIP111802_03433</name>
</gene>
<evidence type="ECO:0000256" key="2">
    <source>
        <dbReference type="ARBA" id="ARBA00023125"/>
    </source>
</evidence>
<accession>A0ABM8VJ59</accession>
<dbReference type="Pfam" id="PF13377">
    <property type="entry name" value="Peripla_BP_3"/>
    <property type="match status" value="1"/>
</dbReference>
<sequence>MVTRDDVARHAGVSVAVVSYVVNNKNNVKEETRQKVLRAIEELGYNPNMAARSLKTRKTNQIGVLFNNLGNSFETGISLGLEQRARQYDQSLIFQTYIRSEEHKLKSIFSGRTDGIILMGQSLKPETIEHFAKFGVPLYSVLKPVQDHAYVRSIDIDWYDAMLKLVEHLKSLGHHKIGFMANAMHDHYHHVRFLHFRQAMEASGLEFEEHSLLQAGGYLESAYDRMSNRIKANPKLPFTAIVCAGDLMAIGVLSACKDCGLSVPGDLSVAGCENILMTSHTTPTLTTIHYPRKEIGYMAVDTIMGQIHNGDEPTDSTFGFELMIRQSTVKPTG</sequence>
<dbReference type="CDD" id="cd06267">
    <property type="entry name" value="PBP1_LacI_sugar_binding-like"/>
    <property type="match status" value="1"/>
</dbReference>
<evidence type="ECO:0000259" key="4">
    <source>
        <dbReference type="PROSITE" id="PS50932"/>
    </source>
</evidence>
<dbReference type="SMART" id="SM00354">
    <property type="entry name" value="HTH_LACI"/>
    <property type="match status" value="1"/>
</dbReference>
<dbReference type="RefSeq" id="WP_218099746.1">
    <property type="nucleotide sequence ID" value="NZ_CAJVCE010000009.1"/>
</dbReference>
<dbReference type="Pfam" id="PF00356">
    <property type="entry name" value="LacI"/>
    <property type="match status" value="1"/>
</dbReference>
<keyword evidence="2" id="KW-0238">DNA-binding</keyword>
<evidence type="ECO:0000256" key="1">
    <source>
        <dbReference type="ARBA" id="ARBA00023015"/>
    </source>
</evidence>
<evidence type="ECO:0000313" key="5">
    <source>
        <dbReference type="EMBL" id="CAG7645114.1"/>
    </source>
</evidence>
<dbReference type="Proteomes" id="UP000730618">
    <property type="component" value="Unassembled WGS sequence"/>
</dbReference>
<reference evidence="5 6" key="1">
    <citation type="submission" date="2021-06" db="EMBL/GenBank/DDBJ databases">
        <authorList>
            <person name="Criscuolo A."/>
        </authorList>
    </citation>
    <scope>NUCLEOTIDE SEQUENCE [LARGE SCALE GENOMIC DNA]</scope>
    <source>
        <strain evidence="6">CIP 111802</strain>
    </source>
</reference>
<comment type="caution">
    <text evidence="5">The sequence shown here is derived from an EMBL/GenBank/DDBJ whole genome shotgun (WGS) entry which is preliminary data.</text>
</comment>
<dbReference type="CDD" id="cd01392">
    <property type="entry name" value="HTH_LacI"/>
    <property type="match status" value="1"/>
</dbReference>
<dbReference type="InterPro" id="IPR046335">
    <property type="entry name" value="LacI/GalR-like_sensor"/>
</dbReference>
<keyword evidence="1" id="KW-0805">Transcription regulation</keyword>
<protein>
    <submittedName>
        <fullName evidence="5">Catabolite control protein A</fullName>
    </submittedName>
</protein>
<dbReference type="EMBL" id="CAJVCE010000009">
    <property type="protein sequence ID" value="CAG7645114.1"/>
    <property type="molecule type" value="Genomic_DNA"/>
</dbReference>
<dbReference type="PANTHER" id="PTHR30146:SF109">
    <property type="entry name" value="HTH-TYPE TRANSCRIPTIONAL REGULATOR GALS"/>
    <property type="match status" value="1"/>
</dbReference>